<dbReference type="RefSeq" id="XP_022515549.1">
    <property type="nucleotide sequence ID" value="XM_022652163.1"/>
</dbReference>
<name>A0A177FHG3_9EURO</name>
<evidence type="ECO:0000259" key="2">
    <source>
        <dbReference type="Pfam" id="PF06985"/>
    </source>
</evidence>
<sequence>MAAAELLCSICRGVDWTSAGLPRVSPATTNASPGLVLFNTSAQVRGLDGIVAPTADARPVESALVLVSLGTVRELQHRSSSCRCCAFCFELLERRFAAADIDRARRELVPVHVYTRKFGVVVGGHDHDHYDGGREGEGKESSSSYDTTHLMCFNLSFHPDFRHGETASFGLLDTRQQQASPRSNTAVPSFVGRWVSPRFDPEHARHWLETCERQHTSTTGRQREAESFLSRSGKTTELRVVEIATRRIVTLRLEDIEGGYAALSYVWGVTEQAVRLTTANLDAFSRPGGVPKLSQTVEDAMQVARSVGIAYFWADVVSILQDDEDDKAQNIADMDVIYTYSRLTVAAVAGTNCHEGLPGVSYDRVPLLHTTFSATQHPAGGGGSGGGSTGLVEIPHQPERPVESLYVSRGWPSRAWTLQEFLLSRQTLLFCEQQVIWVCRTADWAEGLDVTGEKFRFAKYDGLNRPRLESAIFAEEPRSGSNSYNDDDDDNDDTDVEFASAQHPKPDPTDLADAAALIECYTRRQLSYESDIKNALEGLMWYISSMSTTTVFHWGLPEPNFEGFLCWSSVRGGSRLATSSRGKTTTTMTHAIKRRLAFPDAPSWSWMAWLGPVRFPQFATRSAQGKGWRSLVKCFKYPTYLHRQGREWNDILSGYDAEDTVLARPFDMWQHQQQSDGHGYLPLKSESASIVFWGPCTTVLLDEKSLDIHPERLASSVVVVVVPLSRSKEKKKKKNKKRLRVQNLCISEDVAQGIFADAGASPTPGSVSVTLAAVAMEGSNLPRGAGEIFLSDGGSRQHSEEEEVEAEDGDGDGEQDEENQPSPAVVFDIWDRTVHCLVLSRRPEGEEEGEDGHFYREGVLSMNLDDWLGLEKEVNLVVLD</sequence>
<dbReference type="InterPro" id="IPR010730">
    <property type="entry name" value="HET"/>
</dbReference>
<reference evidence="3 4" key="1">
    <citation type="submission" date="2016-03" db="EMBL/GenBank/DDBJ databases">
        <title>Draft genome sequence of the Fonsecaea monophora CBS 269.37.</title>
        <authorList>
            <person name="Bombassaro A."/>
            <person name="Vinicius W.A."/>
            <person name="De Hoog S."/>
            <person name="Sun J."/>
            <person name="Souza E.M."/>
            <person name="Raittz R.T."/>
            <person name="Costa F."/>
            <person name="Leao A.C."/>
            <person name="Tadra-Sfeir M.Z."/>
            <person name="Baura V."/>
            <person name="Balsanelli E."/>
            <person name="Pedrosa F.O."/>
            <person name="Moreno L.F."/>
            <person name="Steffens M.B."/>
            <person name="Xi L."/>
            <person name="Bocca A.L."/>
            <person name="Felipe M.S."/>
            <person name="Teixeira M."/>
            <person name="Telles Filho F.Q."/>
            <person name="Azevedo C.M."/>
            <person name="Gomes R."/>
            <person name="Vicente V.A."/>
        </authorList>
    </citation>
    <scope>NUCLEOTIDE SEQUENCE [LARGE SCALE GENOMIC DNA]</scope>
    <source>
        <strain evidence="3 4">CBS 269.37</strain>
    </source>
</reference>
<feature type="compositionally biased region" description="Acidic residues" evidence="1">
    <location>
        <begin position="800"/>
        <end position="819"/>
    </location>
</feature>
<accession>A0A177FHG3</accession>
<dbReference type="GeneID" id="34597359"/>
<dbReference type="OrthoDB" id="2958217at2759"/>
<organism evidence="3 4">
    <name type="scientific">Fonsecaea monophora</name>
    <dbReference type="NCBI Taxonomy" id="254056"/>
    <lineage>
        <taxon>Eukaryota</taxon>
        <taxon>Fungi</taxon>
        <taxon>Dikarya</taxon>
        <taxon>Ascomycota</taxon>
        <taxon>Pezizomycotina</taxon>
        <taxon>Eurotiomycetes</taxon>
        <taxon>Chaetothyriomycetidae</taxon>
        <taxon>Chaetothyriales</taxon>
        <taxon>Herpotrichiellaceae</taxon>
        <taxon>Fonsecaea</taxon>
    </lineage>
</organism>
<dbReference type="PANTHER" id="PTHR33112:SF12">
    <property type="entry name" value="HETEROKARYON INCOMPATIBILITY DOMAIN-CONTAINING PROTEIN"/>
    <property type="match status" value="1"/>
</dbReference>
<feature type="region of interest" description="Disordered" evidence="1">
    <location>
        <begin position="785"/>
        <end position="824"/>
    </location>
</feature>
<dbReference type="EMBL" id="LVKK01000009">
    <property type="protein sequence ID" value="OAG43597.1"/>
    <property type="molecule type" value="Genomic_DNA"/>
</dbReference>
<feature type="compositionally biased region" description="Acidic residues" evidence="1">
    <location>
        <begin position="485"/>
        <end position="496"/>
    </location>
</feature>
<dbReference type="Proteomes" id="UP000077002">
    <property type="component" value="Unassembled WGS sequence"/>
</dbReference>
<proteinExistence type="predicted"/>
<dbReference type="Pfam" id="PF06985">
    <property type="entry name" value="HET"/>
    <property type="match status" value="1"/>
</dbReference>
<keyword evidence="4" id="KW-1185">Reference proteome</keyword>
<feature type="region of interest" description="Disordered" evidence="1">
    <location>
        <begin position="472"/>
        <end position="508"/>
    </location>
</feature>
<evidence type="ECO:0000313" key="3">
    <source>
        <dbReference type="EMBL" id="OAG43597.1"/>
    </source>
</evidence>
<evidence type="ECO:0000256" key="1">
    <source>
        <dbReference type="SAM" id="MobiDB-lite"/>
    </source>
</evidence>
<evidence type="ECO:0000313" key="4">
    <source>
        <dbReference type="Proteomes" id="UP000077002"/>
    </source>
</evidence>
<comment type="caution">
    <text evidence="3">The sequence shown here is derived from an EMBL/GenBank/DDBJ whole genome shotgun (WGS) entry which is preliminary data.</text>
</comment>
<gene>
    <name evidence="3" type="ORF">AYO21_02183</name>
</gene>
<dbReference type="PANTHER" id="PTHR33112">
    <property type="entry name" value="DOMAIN PROTEIN, PUTATIVE-RELATED"/>
    <property type="match status" value="1"/>
</dbReference>
<feature type="domain" description="Heterokaryon incompatibility" evidence="2">
    <location>
        <begin position="260"/>
        <end position="420"/>
    </location>
</feature>
<dbReference type="AlphaFoldDB" id="A0A177FHG3"/>
<protein>
    <recommendedName>
        <fullName evidence="2">Heterokaryon incompatibility domain-containing protein</fullName>
    </recommendedName>
</protein>